<sequence>MLLAHVGRHHITIEPSGRGLFGLRRTPAFRVTEPPVSSKVAESAKNMPRLSTLNRGCAYDPRAYSVGRGLANAFAAMTPNCSHRYSIQASSRYTCLLQVL</sequence>
<dbReference type="AlphaFoldDB" id="A0A8H7B7A1"/>
<name>A0A8H7B7A1_9PLEO</name>
<accession>A0A8H7B7A1</accession>
<organism evidence="1 2">
    <name type="scientific">Alternaria burnsii</name>
    <dbReference type="NCBI Taxonomy" id="1187904"/>
    <lineage>
        <taxon>Eukaryota</taxon>
        <taxon>Fungi</taxon>
        <taxon>Dikarya</taxon>
        <taxon>Ascomycota</taxon>
        <taxon>Pezizomycotina</taxon>
        <taxon>Dothideomycetes</taxon>
        <taxon>Pleosporomycetidae</taxon>
        <taxon>Pleosporales</taxon>
        <taxon>Pleosporineae</taxon>
        <taxon>Pleosporaceae</taxon>
        <taxon>Alternaria</taxon>
        <taxon>Alternaria sect. Alternaria</taxon>
    </lineage>
</organism>
<reference evidence="1" key="1">
    <citation type="submission" date="2020-01" db="EMBL/GenBank/DDBJ databases">
        <authorList>
            <person name="Feng Z.H.Z."/>
        </authorList>
    </citation>
    <scope>NUCLEOTIDE SEQUENCE</scope>
    <source>
        <strain evidence="1">CBS107.38</strain>
    </source>
</reference>
<evidence type="ECO:0000313" key="1">
    <source>
        <dbReference type="EMBL" id="KAF7678539.1"/>
    </source>
</evidence>
<dbReference type="Proteomes" id="UP000596902">
    <property type="component" value="Unassembled WGS sequence"/>
</dbReference>
<gene>
    <name evidence="1" type="ORF">GT037_003920</name>
</gene>
<proteinExistence type="predicted"/>
<reference evidence="1" key="2">
    <citation type="submission" date="2020-08" db="EMBL/GenBank/DDBJ databases">
        <title>Draft Genome Sequence of Cumin Blight Pathogen Alternaria burnsii.</title>
        <authorList>
            <person name="Feng Z."/>
        </authorList>
    </citation>
    <scope>NUCLEOTIDE SEQUENCE</scope>
    <source>
        <strain evidence="1">CBS107.38</strain>
    </source>
</reference>
<evidence type="ECO:0000313" key="2">
    <source>
        <dbReference type="Proteomes" id="UP000596902"/>
    </source>
</evidence>
<dbReference type="RefSeq" id="XP_038788674.1">
    <property type="nucleotide sequence ID" value="XM_038928967.1"/>
</dbReference>
<dbReference type="GeneID" id="62202145"/>
<protein>
    <submittedName>
        <fullName evidence="1">Uncharacterized protein</fullName>
    </submittedName>
</protein>
<keyword evidence="2" id="KW-1185">Reference proteome</keyword>
<dbReference type="EMBL" id="JAAABM010000004">
    <property type="protein sequence ID" value="KAF7678539.1"/>
    <property type="molecule type" value="Genomic_DNA"/>
</dbReference>
<comment type="caution">
    <text evidence="1">The sequence shown here is derived from an EMBL/GenBank/DDBJ whole genome shotgun (WGS) entry which is preliminary data.</text>
</comment>